<keyword evidence="4 6" id="KW-1133">Transmembrane helix</keyword>
<feature type="transmembrane region" description="Helical" evidence="6">
    <location>
        <begin position="319"/>
        <end position="339"/>
    </location>
</feature>
<keyword evidence="3 6" id="KW-0812">Transmembrane</keyword>
<accession>A0A7Z2ZSV2</accession>
<evidence type="ECO:0000256" key="1">
    <source>
        <dbReference type="ARBA" id="ARBA00004651"/>
    </source>
</evidence>
<name>A0A7Z2ZSV2_9BURK</name>
<dbReference type="Pfam" id="PF01943">
    <property type="entry name" value="Polysacc_synt"/>
    <property type="match status" value="1"/>
</dbReference>
<feature type="transmembrane region" description="Helical" evidence="6">
    <location>
        <begin position="359"/>
        <end position="381"/>
    </location>
</feature>
<dbReference type="KEGG" id="mfy:HH212_13410"/>
<protein>
    <submittedName>
        <fullName evidence="7">Oligosaccharide flippase family protein</fullName>
    </submittedName>
</protein>
<dbReference type="InterPro" id="IPR002797">
    <property type="entry name" value="Polysacc_synth"/>
</dbReference>
<evidence type="ECO:0000256" key="6">
    <source>
        <dbReference type="SAM" id="Phobius"/>
    </source>
</evidence>
<dbReference type="AlphaFoldDB" id="A0A7Z2ZSV2"/>
<evidence type="ECO:0000256" key="2">
    <source>
        <dbReference type="ARBA" id="ARBA00022475"/>
    </source>
</evidence>
<feature type="transmembrane region" description="Helical" evidence="6">
    <location>
        <begin position="242"/>
        <end position="264"/>
    </location>
</feature>
<feature type="transmembrane region" description="Helical" evidence="6">
    <location>
        <begin position="203"/>
        <end position="222"/>
    </location>
</feature>
<feature type="transmembrane region" description="Helical" evidence="6">
    <location>
        <begin position="69"/>
        <end position="91"/>
    </location>
</feature>
<feature type="transmembrane region" description="Helical" evidence="6">
    <location>
        <begin position="176"/>
        <end position="197"/>
    </location>
</feature>
<evidence type="ECO:0000256" key="5">
    <source>
        <dbReference type="ARBA" id="ARBA00023136"/>
    </source>
</evidence>
<organism evidence="7 8">
    <name type="scientific">Massilia forsythiae</name>
    <dbReference type="NCBI Taxonomy" id="2728020"/>
    <lineage>
        <taxon>Bacteria</taxon>
        <taxon>Pseudomonadati</taxon>
        <taxon>Pseudomonadota</taxon>
        <taxon>Betaproteobacteria</taxon>
        <taxon>Burkholderiales</taxon>
        <taxon>Oxalobacteraceae</taxon>
        <taxon>Telluria group</taxon>
        <taxon>Massilia</taxon>
    </lineage>
</organism>
<evidence type="ECO:0000256" key="3">
    <source>
        <dbReference type="ARBA" id="ARBA00022692"/>
    </source>
</evidence>
<feature type="transmembrane region" description="Helical" evidence="6">
    <location>
        <begin position="31"/>
        <end position="57"/>
    </location>
</feature>
<reference evidence="7 8" key="1">
    <citation type="submission" date="2020-04" db="EMBL/GenBank/DDBJ databases">
        <title>Genome sequencing of novel species.</title>
        <authorList>
            <person name="Heo J."/>
            <person name="Kim S.-J."/>
            <person name="Kim J.-S."/>
            <person name="Hong S.-B."/>
            <person name="Kwon S.-W."/>
        </authorList>
    </citation>
    <scope>NUCLEOTIDE SEQUENCE [LARGE SCALE GENOMIC DNA]</scope>
    <source>
        <strain evidence="7 8">GN2-R2</strain>
    </source>
</reference>
<keyword evidence="8" id="KW-1185">Reference proteome</keyword>
<feature type="transmembrane region" description="Helical" evidence="6">
    <location>
        <begin position="388"/>
        <end position="409"/>
    </location>
</feature>
<sequence length="451" mass="49801">MRKNGGIRLVGAPYKLLRSKKKENMNTVKSTFSMGAALLCKLLTGLIAVKICAYYLGVQKFGLSGQISSLISIVTLLAGGGVATGLTKIYAAPEIHQEERQQWIKAAHILAACTAVLLLLVFLFFKKEIENRVLDESPYSSIIFFSVIASIAPISLSAVAQGIINGNQKTGMYSRSLLLGSIIGIFGFLILSFLFGARGSLCGLVWIQIAQALSFCLTARAVKERAYASYFPILEFSRKVRFLLSFGLLSIVAGATIPLVYMYVRSLIIVHQGSSDLGIWQATVRLSEAYTQLPMLMLSVVFFPRFSSQAAQPLQWRQVWKAYGFILALMGLIGIFVSTTRNTLVHLLFTPEFQTVSDFVFWQISGDTFRMLSYVGTMILAARGLVKLCILAEFLQAALFGGISTGFIANNIHAAPFASYLLTYVIYFLLTVFAVLYFCRQERYSNAPIDR</sequence>
<evidence type="ECO:0000256" key="4">
    <source>
        <dbReference type="ARBA" id="ARBA00022989"/>
    </source>
</evidence>
<comment type="subcellular location">
    <subcellularLocation>
        <location evidence="1">Cell membrane</location>
        <topology evidence="1">Multi-pass membrane protein</topology>
    </subcellularLocation>
</comment>
<feature type="transmembrane region" description="Helical" evidence="6">
    <location>
        <begin position="289"/>
        <end position="307"/>
    </location>
</feature>
<dbReference type="GO" id="GO:0005886">
    <property type="term" value="C:plasma membrane"/>
    <property type="evidence" value="ECO:0007669"/>
    <property type="project" value="UniProtKB-SubCell"/>
</dbReference>
<dbReference type="EMBL" id="CP051685">
    <property type="protein sequence ID" value="QJE00896.1"/>
    <property type="molecule type" value="Genomic_DNA"/>
</dbReference>
<dbReference type="InterPro" id="IPR050833">
    <property type="entry name" value="Poly_Biosynth_Transport"/>
</dbReference>
<feature type="transmembrane region" description="Helical" evidence="6">
    <location>
        <begin position="137"/>
        <end position="164"/>
    </location>
</feature>
<feature type="transmembrane region" description="Helical" evidence="6">
    <location>
        <begin position="421"/>
        <end position="439"/>
    </location>
</feature>
<dbReference type="PANTHER" id="PTHR30250">
    <property type="entry name" value="PST FAMILY PREDICTED COLANIC ACID TRANSPORTER"/>
    <property type="match status" value="1"/>
</dbReference>
<evidence type="ECO:0000313" key="7">
    <source>
        <dbReference type="EMBL" id="QJE00896.1"/>
    </source>
</evidence>
<evidence type="ECO:0000313" key="8">
    <source>
        <dbReference type="Proteomes" id="UP000502415"/>
    </source>
</evidence>
<gene>
    <name evidence="7" type="ORF">HH212_13410</name>
</gene>
<feature type="transmembrane region" description="Helical" evidence="6">
    <location>
        <begin position="103"/>
        <end position="125"/>
    </location>
</feature>
<dbReference type="Proteomes" id="UP000502415">
    <property type="component" value="Chromosome"/>
</dbReference>
<proteinExistence type="predicted"/>
<keyword evidence="5 6" id="KW-0472">Membrane</keyword>
<dbReference type="RefSeq" id="WP_170202926.1">
    <property type="nucleotide sequence ID" value="NZ_CP051685.1"/>
</dbReference>
<keyword evidence="2" id="KW-1003">Cell membrane</keyword>
<dbReference type="PANTHER" id="PTHR30250:SF30">
    <property type="entry name" value="LIPID III FLIPPASE"/>
    <property type="match status" value="1"/>
</dbReference>